<feature type="compositionally biased region" description="Basic residues" evidence="1">
    <location>
        <begin position="146"/>
        <end position="160"/>
    </location>
</feature>
<feature type="compositionally biased region" description="Pro residues" evidence="1">
    <location>
        <begin position="102"/>
        <end position="111"/>
    </location>
</feature>
<feature type="compositionally biased region" description="Low complexity" evidence="1">
    <location>
        <begin position="133"/>
        <end position="145"/>
    </location>
</feature>
<feature type="compositionally biased region" description="Polar residues" evidence="1">
    <location>
        <begin position="82"/>
        <end position="97"/>
    </location>
</feature>
<dbReference type="AlphaFoldDB" id="A0A8B7TDP6"/>
<evidence type="ECO:0000256" key="1">
    <source>
        <dbReference type="SAM" id="MobiDB-lite"/>
    </source>
</evidence>
<keyword evidence="2" id="KW-1185">Reference proteome</keyword>
<dbReference type="RefSeq" id="XP_019523857.1">
    <property type="nucleotide sequence ID" value="XM_019668312.1"/>
</dbReference>
<evidence type="ECO:0000313" key="2">
    <source>
        <dbReference type="Proteomes" id="UP000694851"/>
    </source>
</evidence>
<proteinExistence type="predicted"/>
<accession>A0A8B7TDP6</accession>
<reference evidence="3" key="1">
    <citation type="submission" date="2025-08" db="UniProtKB">
        <authorList>
            <consortium name="RefSeq"/>
        </authorList>
    </citation>
    <scope>IDENTIFICATION</scope>
    <source>
        <tissue evidence="3">Muscle</tissue>
    </source>
</reference>
<sequence>MCGIEGSQVPDLGEHVLSSWTTSALLMKWSTGGFAAPHYRSAARGRGTAAAAPPHPIPGPGRRPQAARPAPPRLPKHLPLQMAQSGDSTSNTSQSEAADSGFPPPFAPPPVGNTTAPLSPLPTPPQIPGGGSPAPSLAGMKWSSPPRRRRLSPCHPHPRPSHTPSSLSQSSCWCC</sequence>
<dbReference type="GeneID" id="109396472"/>
<dbReference type="KEGG" id="hai:109396472"/>
<evidence type="ECO:0000313" key="3">
    <source>
        <dbReference type="RefSeq" id="XP_019523857.1"/>
    </source>
</evidence>
<protein>
    <submittedName>
        <fullName evidence="3">Formin-like protein 3</fullName>
    </submittedName>
</protein>
<name>A0A8B7TDP6_HIPAR</name>
<dbReference type="Proteomes" id="UP000694851">
    <property type="component" value="Unplaced"/>
</dbReference>
<gene>
    <name evidence="3" type="primary">LOC109396472</name>
</gene>
<organism evidence="2 3">
    <name type="scientific">Hipposideros armiger</name>
    <name type="common">Great Himalayan leaf-nosed bat</name>
    <dbReference type="NCBI Taxonomy" id="186990"/>
    <lineage>
        <taxon>Eukaryota</taxon>
        <taxon>Metazoa</taxon>
        <taxon>Chordata</taxon>
        <taxon>Craniata</taxon>
        <taxon>Vertebrata</taxon>
        <taxon>Euteleostomi</taxon>
        <taxon>Mammalia</taxon>
        <taxon>Eutheria</taxon>
        <taxon>Laurasiatheria</taxon>
        <taxon>Chiroptera</taxon>
        <taxon>Yinpterochiroptera</taxon>
        <taxon>Rhinolophoidea</taxon>
        <taxon>Hipposideridae</taxon>
        <taxon>Hipposideros</taxon>
    </lineage>
</organism>
<feature type="region of interest" description="Disordered" evidence="1">
    <location>
        <begin position="45"/>
        <end position="170"/>
    </location>
</feature>